<sequence>MYEVNHYASFELAPETKARMTEVFAGRVCVRCNAPAVRLAGERFYCADHYQRKQSHAARTPKVYRCGIAIRD</sequence>
<dbReference type="EMBL" id="JAGKQQ010000001">
    <property type="protein sequence ID" value="MBP3956535.1"/>
    <property type="molecule type" value="Genomic_DNA"/>
</dbReference>
<protein>
    <submittedName>
        <fullName evidence="1">Uncharacterized protein</fullName>
    </submittedName>
</protein>
<proteinExistence type="predicted"/>
<evidence type="ECO:0000313" key="1">
    <source>
        <dbReference type="EMBL" id="MBP3956535.1"/>
    </source>
</evidence>
<keyword evidence="2" id="KW-1185">Reference proteome</keyword>
<organism evidence="1 2">
    <name type="scientific">Gemmata palustris</name>
    <dbReference type="NCBI Taxonomy" id="2822762"/>
    <lineage>
        <taxon>Bacteria</taxon>
        <taxon>Pseudomonadati</taxon>
        <taxon>Planctomycetota</taxon>
        <taxon>Planctomycetia</taxon>
        <taxon>Gemmatales</taxon>
        <taxon>Gemmataceae</taxon>
        <taxon>Gemmata</taxon>
    </lineage>
</organism>
<dbReference type="RefSeq" id="WP_210654746.1">
    <property type="nucleotide sequence ID" value="NZ_JAGKQQ010000001.1"/>
</dbReference>
<comment type="caution">
    <text evidence="1">The sequence shown here is derived from an EMBL/GenBank/DDBJ whole genome shotgun (WGS) entry which is preliminary data.</text>
</comment>
<name>A0ABS5BS95_9BACT</name>
<dbReference type="Proteomes" id="UP000676565">
    <property type="component" value="Unassembled WGS sequence"/>
</dbReference>
<accession>A0ABS5BS95</accession>
<reference evidence="1 2" key="1">
    <citation type="submission" date="2021-04" db="EMBL/GenBank/DDBJ databases">
        <authorList>
            <person name="Ivanova A."/>
        </authorList>
    </citation>
    <scope>NUCLEOTIDE SEQUENCE [LARGE SCALE GENOMIC DNA]</scope>
    <source>
        <strain evidence="1 2">G18</strain>
    </source>
</reference>
<gene>
    <name evidence="1" type="ORF">J8F10_14745</name>
</gene>
<evidence type="ECO:0000313" key="2">
    <source>
        <dbReference type="Proteomes" id="UP000676565"/>
    </source>
</evidence>